<proteinExistence type="predicted"/>
<dbReference type="EMBL" id="GBXM01002994">
    <property type="protein sequence ID" value="JAI05584.1"/>
    <property type="molecule type" value="Transcribed_RNA"/>
</dbReference>
<evidence type="ECO:0000313" key="1">
    <source>
        <dbReference type="EMBL" id="JAI05584.1"/>
    </source>
</evidence>
<reference evidence="1" key="1">
    <citation type="submission" date="2014-11" db="EMBL/GenBank/DDBJ databases">
        <authorList>
            <person name="Amaro Gonzalez C."/>
        </authorList>
    </citation>
    <scope>NUCLEOTIDE SEQUENCE</scope>
</reference>
<name>A0A0E9XV56_ANGAN</name>
<sequence length="34" mass="3967">MDLLSHGELRQISRKHLISAELSGWTDTILCKWK</sequence>
<accession>A0A0E9XV56</accession>
<reference evidence="1" key="2">
    <citation type="journal article" date="2015" name="Fish Shellfish Immunol.">
        <title>Early steps in the European eel (Anguilla anguilla)-Vibrio vulnificus interaction in the gills: Role of the RtxA13 toxin.</title>
        <authorList>
            <person name="Callol A."/>
            <person name="Pajuelo D."/>
            <person name="Ebbesson L."/>
            <person name="Teles M."/>
            <person name="MacKenzie S."/>
            <person name="Amaro C."/>
        </authorList>
    </citation>
    <scope>NUCLEOTIDE SEQUENCE</scope>
</reference>
<protein>
    <submittedName>
        <fullName evidence="1">Uncharacterized protein</fullName>
    </submittedName>
</protein>
<organism evidence="1">
    <name type="scientific">Anguilla anguilla</name>
    <name type="common">European freshwater eel</name>
    <name type="synonym">Muraena anguilla</name>
    <dbReference type="NCBI Taxonomy" id="7936"/>
    <lineage>
        <taxon>Eukaryota</taxon>
        <taxon>Metazoa</taxon>
        <taxon>Chordata</taxon>
        <taxon>Craniata</taxon>
        <taxon>Vertebrata</taxon>
        <taxon>Euteleostomi</taxon>
        <taxon>Actinopterygii</taxon>
        <taxon>Neopterygii</taxon>
        <taxon>Teleostei</taxon>
        <taxon>Anguilliformes</taxon>
        <taxon>Anguillidae</taxon>
        <taxon>Anguilla</taxon>
    </lineage>
</organism>
<dbReference type="AlphaFoldDB" id="A0A0E9XV56"/>